<evidence type="ECO:0000313" key="13">
    <source>
        <dbReference type="Proteomes" id="UP000239899"/>
    </source>
</evidence>
<evidence type="ECO:0000256" key="8">
    <source>
        <dbReference type="ARBA" id="ARBA00023136"/>
    </source>
</evidence>
<accession>A0A2P6U1B8</accession>
<evidence type="ECO:0000256" key="6">
    <source>
        <dbReference type="ARBA" id="ARBA00022824"/>
    </source>
</evidence>
<comment type="subcellular location">
    <subcellularLocation>
        <location evidence="1">Endoplasmic reticulum membrane</location>
        <topology evidence="1">Single-pass membrane protein</topology>
    </subcellularLocation>
</comment>
<keyword evidence="5" id="KW-0812">Transmembrane</keyword>
<evidence type="ECO:0000256" key="3">
    <source>
        <dbReference type="ARBA" id="ARBA00010345"/>
    </source>
</evidence>
<organism evidence="12 13">
    <name type="scientific">Chlorella sorokiniana</name>
    <name type="common">Freshwater green alga</name>
    <dbReference type="NCBI Taxonomy" id="3076"/>
    <lineage>
        <taxon>Eukaryota</taxon>
        <taxon>Viridiplantae</taxon>
        <taxon>Chlorophyta</taxon>
        <taxon>core chlorophytes</taxon>
        <taxon>Trebouxiophyceae</taxon>
        <taxon>Chlorellales</taxon>
        <taxon>Chlorellaceae</taxon>
        <taxon>Chlorella clade</taxon>
        <taxon>Chlorella</taxon>
    </lineage>
</organism>
<protein>
    <submittedName>
        <fullName evidence="12">Phosphatidylinositol-glycan biosynthesis class X-like</fullName>
    </submittedName>
</protein>
<dbReference type="Pfam" id="PF08320">
    <property type="entry name" value="PIG-X"/>
    <property type="match status" value="1"/>
</dbReference>
<keyword evidence="6" id="KW-0256">Endoplasmic reticulum</keyword>
<comment type="pathway">
    <text evidence="2">Glycolipid biosynthesis; glycosylphosphatidylinositol-anchor biosynthesis.</text>
</comment>
<dbReference type="UniPathway" id="UPA00196"/>
<name>A0A2P6U1B8_CHLSO</name>
<keyword evidence="4" id="KW-0337">GPI-anchor biosynthesis</keyword>
<dbReference type="AlphaFoldDB" id="A0A2P6U1B8"/>
<comment type="caution">
    <text evidence="12">The sequence shown here is derived from an EMBL/GenBank/DDBJ whole genome shotgun (WGS) entry which is preliminary data.</text>
</comment>
<evidence type="ECO:0000256" key="9">
    <source>
        <dbReference type="ARBA" id="ARBA00023180"/>
    </source>
</evidence>
<dbReference type="InterPro" id="IPR040039">
    <property type="entry name" value="PIGX"/>
</dbReference>
<feature type="signal peptide" evidence="11">
    <location>
        <begin position="1"/>
        <end position="20"/>
    </location>
</feature>
<keyword evidence="13" id="KW-1185">Reference proteome</keyword>
<evidence type="ECO:0000256" key="5">
    <source>
        <dbReference type="ARBA" id="ARBA00022692"/>
    </source>
</evidence>
<evidence type="ECO:0000256" key="1">
    <source>
        <dbReference type="ARBA" id="ARBA00004389"/>
    </source>
</evidence>
<evidence type="ECO:0000256" key="4">
    <source>
        <dbReference type="ARBA" id="ARBA00022502"/>
    </source>
</evidence>
<comment type="similarity">
    <text evidence="3">Belongs to the PIGX family.</text>
</comment>
<dbReference type="GO" id="GO:0005789">
    <property type="term" value="C:endoplasmic reticulum membrane"/>
    <property type="evidence" value="ECO:0007669"/>
    <property type="project" value="UniProtKB-SubCell"/>
</dbReference>
<dbReference type="PANTHER" id="PTHR28650">
    <property type="entry name" value="PHOSPHATIDYLINOSITOL-GLYCAN BIOSYNTHESIS CLASS X PROTEIN"/>
    <property type="match status" value="1"/>
</dbReference>
<evidence type="ECO:0000256" key="11">
    <source>
        <dbReference type="SAM" id="SignalP"/>
    </source>
</evidence>
<dbReference type="PANTHER" id="PTHR28650:SF1">
    <property type="entry name" value="PHOSPHATIDYLINOSITOL-GLYCAN BIOSYNTHESIS CLASS X PROTEIN"/>
    <property type="match status" value="1"/>
</dbReference>
<feature type="region of interest" description="Disordered" evidence="10">
    <location>
        <begin position="310"/>
        <end position="379"/>
    </location>
</feature>
<evidence type="ECO:0000256" key="2">
    <source>
        <dbReference type="ARBA" id="ARBA00004687"/>
    </source>
</evidence>
<feature type="compositionally biased region" description="Low complexity" evidence="10">
    <location>
        <begin position="326"/>
        <end position="337"/>
    </location>
</feature>
<keyword evidence="9" id="KW-0325">Glycoprotein</keyword>
<proteinExistence type="inferred from homology"/>
<sequence>MPTRLLLALAALLLPAIAAGSVLDDAQRHHCGGACPQGAATAALRASLHGSGAHRQLAYRMTLQCPMAAPAAGQEAAAAAAAQQPPPSRCGEAALLQPMPPAIFADVYQLDNAAAVGQGPAVKLFGPVDVESIERFSQPTLLAVYSGTTQAPGQQEPNCTELTLTVPLHARYPHPTNSQQAAHAAGWRRWLDSLRSAAAVAELPPPLVLVRCYQTHDGQGNVPTGAQWEKGTGYDEHGQVKTAFGKFQLAYDPVTGMAVDNVTSGYTFPAGGEAGGGGGLVDVSAAAQEHGTHATPDMQRQVQEFFARREAAGAGQGSAGAEEAEAPAPSASGAAEETGQGVAERLDAGAYLEQEPTRTADEASAWRRSGGTGSTSDDV</sequence>
<dbReference type="Proteomes" id="UP000239899">
    <property type="component" value="Unassembled WGS sequence"/>
</dbReference>
<keyword evidence="11" id="KW-0732">Signal</keyword>
<gene>
    <name evidence="12" type="ORF">C2E21_1869</name>
</gene>
<evidence type="ECO:0000313" key="12">
    <source>
        <dbReference type="EMBL" id="PRW60106.1"/>
    </source>
</evidence>
<feature type="compositionally biased region" description="Basic and acidic residues" evidence="10">
    <location>
        <begin position="355"/>
        <end position="365"/>
    </location>
</feature>
<dbReference type="InterPro" id="IPR013233">
    <property type="entry name" value="PIG-X/PBN1"/>
</dbReference>
<evidence type="ECO:0000256" key="7">
    <source>
        <dbReference type="ARBA" id="ARBA00022989"/>
    </source>
</evidence>
<dbReference type="GO" id="GO:0006506">
    <property type="term" value="P:GPI anchor biosynthetic process"/>
    <property type="evidence" value="ECO:0007669"/>
    <property type="project" value="UniProtKB-UniPathway"/>
</dbReference>
<evidence type="ECO:0000256" key="10">
    <source>
        <dbReference type="SAM" id="MobiDB-lite"/>
    </source>
</evidence>
<dbReference type="OrthoDB" id="515637at2759"/>
<reference evidence="12 13" key="1">
    <citation type="journal article" date="2018" name="Plant J.">
        <title>Genome sequences of Chlorella sorokiniana UTEX 1602 and Micractinium conductrix SAG 241.80: implications to maltose excretion by a green alga.</title>
        <authorList>
            <person name="Arriola M.B."/>
            <person name="Velmurugan N."/>
            <person name="Zhang Y."/>
            <person name="Plunkett M.H."/>
            <person name="Hondzo H."/>
            <person name="Barney B.M."/>
        </authorList>
    </citation>
    <scope>NUCLEOTIDE SEQUENCE [LARGE SCALE GENOMIC DNA]</scope>
    <source>
        <strain evidence="13">UTEX 1602</strain>
    </source>
</reference>
<feature type="chain" id="PRO_5015192424" evidence="11">
    <location>
        <begin position="21"/>
        <end position="379"/>
    </location>
</feature>
<keyword evidence="8" id="KW-0472">Membrane</keyword>
<keyword evidence="7" id="KW-1133">Transmembrane helix</keyword>
<dbReference type="EMBL" id="LHPG02000003">
    <property type="protein sequence ID" value="PRW60106.1"/>
    <property type="molecule type" value="Genomic_DNA"/>
</dbReference>